<dbReference type="PANTHER" id="PTHR10151:SF21">
    <property type="entry name" value="ECTONUCLEOTIDE PYROPHOSPHATASE_PHOSPHODIESTERASE FAMILY MEMBER 2"/>
    <property type="match status" value="1"/>
</dbReference>
<feature type="region of interest" description="Disordered" evidence="1">
    <location>
        <begin position="358"/>
        <end position="378"/>
    </location>
</feature>
<name>A0A6I9N841_9TELE</name>
<sequence>MSFFLNLERWHSPPSLGKMRTHAMDFNTDLLGANQSSAQPRRQSCSQLPAYRRRKPDGIGTGTRDRGWLEISKVLLGRAGRAIQNDTVLFLSQIWITALKQGVKAATFFWPVSIPLERRILTMLQWLHLPEGESPYVYAMHSEQPDTYGHKVGPMSAELNSPLRLIDRIVGQLMDGLKQMKLHRCVNIILVGDHGMEEAHCDRTEFLSNYLSNADDIILIPGSLGRIRSRFPNNPKYDAKAVVANLTCKRADQHFKAYLKQHLPKRLHYANNRRIEDIHLLVERKWHVARKVPEGKRHCGFAGDHGYDNKINSMQTIFLGYGPTFKFKTKVPAFENIELYNVMCDLLGLKPAPNNGTHGSMNHLLRSPPHRATMPEEVSRPLSSALAPAGTDDLGCSCDDKNKVETSGCELQ</sequence>
<dbReference type="InterPro" id="IPR002591">
    <property type="entry name" value="Phosphodiest/P_Trfase"/>
</dbReference>
<dbReference type="Pfam" id="PF01663">
    <property type="entry name" value="Phosphodiest"/>
    <property type="match status" value="1"/>
</dbReference>
<dbReference type="GeneID" id="104949499"/>
<dbReference type="GO" id="GO:0034638">
    <property type="term" value="P:phosphatidylcholine catabolic process"/>
    <property type="evidence" value="ECO:0007669"/>
    <property type="project" value="TreeGrafter"/>
</dbReference>
<dbReference type="GO" id="GO:0005615">
    <property type="term" value="C:extracellular space"/>
    <property type="evidence" value="ECO:0007669"/>
    <property type="project" value="TreeGrafter"/>
</dbReference>
<feature type="region of interest" description="Disordered" evidence="1">
    <location>
        <begin position="35"/>
        <end position="59"/>
    </location>
</feature>
<dbReference type="GO" id="GO:0004528">
    <property type="term" value="F:phosphodiesterase I activity"/>
    <property type="evidence" value="ECO:0007669"/>
    <property type="project" value="TreeGrafter"/>
</dbReference>
<dbReference type="OrthoDB" id="415411at2759"/>
<proteinExistence type="predicted"/>
<dbReference type="GO" id="GO:0005509">
    <property type="term" value="F:calcium ion binding"/>
    <property type="evidence" value="ECO:0007669"/>
    <property type="project" value="TreeGrafter"/>
</dbReference>
<dbReference type="KEGG" id="ncc:104949499"/>
<dbReference type="AlphaFoldDB" id="A0A6I9N841"/>
<dbReference type="RefSeq" id="XP_010774164.1">
    <property type="nucleotide sequence ID" value="XM_010775862.1"/>
</dbReference>
<protein>
    <submittedName>
        <fullName evidence="3">Ectonucleotide pyrophosphatase/phosphodiesterase family member 2-like</fullName>
    </submittedName>
</protein>
<evidence type="ECO:0000256" key="1">
    <source>
        <dbReference type="SAM" id="MobiDB-lite"/>
    </source>
</evidence>
<dbReference type="Proteomes" id="UP000504611">
    <property type="component" value="Unplaced"/>
</dbReference>
<dbReference type="SUPFAM" id="SSF53649">
    <property type="entry name" value="Alkaline phosphatase-like"/>
    <property type="match status" value="1"/>
</dbReference>
<organism evidence="2 3">
    <name type="scientific">Notothenia coriiceps</name>
    <name type="common">black rockcod</name>
    <dbReference type="NCBI Taxonomy" id="8208"/>
    <lineage>
        <taxon>Eukaryota</taxon>
        <taxon>Metazoa</taxon>
        <taxon>Chordata</taxon>
        <taxon>Craniata</taxon>
        <taxon>Vertebrata</taxon>
        <taxon>Euteleostomi</taxon>
        <taxon>Actinopterygii</taxon>
        <taxon>Neopterygii</taxon>
        <taxon>Teleostei</taxon>
        <taxon>Neoteleostei</taxon>
        <taxon>Acanthomorphata</taxon>
        <taxon>Eupercaria</taxon>
        <taxon>Perciformes</taxon>
        <taxon>Notothenioidei</taxon>
        <taxon>Nototheniidae</taxon>
        <taxon>Notothenia</taxon>
    </lineage>
</organism>
<dbReference type="GO" id="GO:0008270">
    <property type="term" value="F:zinc ion binding"/>
    <property type="evidence" value="ECO:0007669"/>
    <property type="project" value="TreeGrafter"/>
</dbReference>
<dbReference type="CDD" id="cd16018">
    <property type="entry name" value="Enpp"/>
    <property type="match status" value="1"/>
</dbReference>
<dbReference type="PANTHER" id="PTHR10151">
    <property type="entry name" value="ECTONUCLEOTIDE PYROPHOSPHATASE/PHOSPHODIESTERASE"/>
    <property type="match status" value="1"/>
</dbReference>
<reference evidence="3" key="1">
    <citation type="submission" date="2025-08" db="UniProtKB">
        <authorList>
            <consortium name="RefSeq"/>
        </authorList>
    </citation>
    <scope>IDENTIFICATION</scope>
    <source>
        <tissue evidence="3">Muscle</tissue>
    </source>
</reference>
<keyword evidence="2" id="KW-1185">Reference proteome</keyword>
<dbReference type="InterPro" id="IPR017850">
    <property type="entry name" value="Alkaline_phosphatase_core_sf"/>
</dbReference>
<feature type="compositionally biased region" description="Polar residues" evidence="1">
    <location>
        <begin position="35"/>
        <end position="47"/>
    </location>
</feature>
<evidence type="ECO:0000313" key="3">
    <source>
        <dbReference type="RefSeq" id="XP_010774164.1"/>
    </source>
</evidence>
<gene>
    <name evidence="3" type="primary">LOC104949499</name>
</gene>
<evidence type="ECO:0000313" key="2">
    <source>
        <dbReference type="Proteomes" id="UP000504611"/>
    </source>
</evidence>
<dbReference type="Gene3D" id="3.40.720.10">
    <property type="entry name" value="Alkaline Phosphatase, subunit A"/>
    <property type="match status" value="1"/>
</dbReference>
<dbReference type="GO" id="GO:0004622">
    <property type="term" value="F:phosphatidylcholine lysophospholipase activity"/>
    <property type="evidence" value="ECO:0007669"/>
    <property type="project" value="TreeGrafter"/>
</dbReference>
<dbReference type="GO" id="GO:0047391">
    <property type="term" value="F:alkylglycerophosphoethanolamine phosphodiesterase activity"/>
    <property type="evidence" value="ECO:0007669"/>
    <property type="project" value="TreeGrafter"/>
</dbReference>
<accession>A0A6I9N841</accession>